<dbReference type="STRING" id="474960.SAMN05216180_0459"/>
<dbReference type="Proteomes" id="UP000199158">
    <property type="component" value="Unassembled WGS sequence"/>
</dbReference>
<dbReference type="RefSeq" id="WP_092751233.1">
    <property type="nucleotide sequence ID" value="NZ_FOCG01000001.1"/>
</dbReference>
<dbReference type="InterPro" id="IPR004843">
    <property type="entry name" value="Calcineurin-like_PHP"/>
</dbReference>
<dbReference type="InterPro" id="IPR029052">
    <property type="entry name" value="Metallo-depent_PP-like"/>
</dbReference>
<dbReference type="EMBL" id="FOCG01000001">
    <property type="protein sequence ID" value="SEM53795.1"/>
    <property type="molecule type" value="Genomic_DNA"/>
</dbReference>
<dbReference type="Gene3D" id="3.60.21.10">
    <property type="match status" value="1"/>
</dbReference>
<evidence type="ECO:0000313" key="3">
    <source>
        <dbReference type="Proteomes" id="UP000199158"/>
    </source>
</evidence>
<dbReference type="Pfam" id="PF00149">
    <property type="entry name" value="Metallophos"/>
    <property type="match status" value="1"/>
</dbReference>
<dbReference type="AlphaFoldDB" id="A0A1H7Z681"/>
<protein>
    <recommendedName>
        <fullName evidence="1">Calcineurin-like phosphoesterase domain-containing protein</fullName>
    </recommendedName>
</protein>
<sequence length="233" mass="26502">MSIFAIGDLHLSLGTDKPMDIFSGWHNYVDRLTQNWNNSITQNDTVVIAGDTSWAMSLEQTLTDFQFLNSLPGEKYIIKGNHDYWWTSKTKMENFFALNGLSTLHILHNSAVQAEGTVLCGTRGWLFEKGEAHDVKILAREAARLQLSIDAAKNMQGERIVFLHYPPVYGDEISAEIVDVLFRNGIKKCYYGHIHSGGCNYALNGEYMGIDFRLISSDFLRFKPLKIHEMVEF</sequence>
<dbReference type="SUPFAM" id="SSF56300">
    <property type="entry name" value="Metallo-dependent phosphatases"/>
    <property type="match status" value="1"/>
</dbReference>
<proteinExistence type="predicted"/>
<reference evidence="2 3" key="1">
    <citation type="submission" date="2016-10" db="EMBL/GenBank/DDBJ databases">
        <authorList>
            <person name="de Groot N.N."/>
        </authorList>
    </citation>
    <scope>NUCLEOTIDE SEQUENCE [LARGE SCALE GENOMIC DNA]</scope>
    <source>
        <strain evidence="2 3">CGMCC 1.5070</strain>
    </source>
</reference>
<accession>A0A1H7Z681</accession>
<evidence type="ECO:0000259" key="1">
    <source>
        <dbReference type="Pfam" id="PF00149"/>
    </source>
</evidence>
<dbReference type="OrthoDB" id="8610138at2"/>
<keyword evidence="3" id="KW-1185">Reference proteome</keyword>
<dbReference type="PANTHER" id="PTHR31302:SF22">
    <property type="entry name" value="PHOSPHOESTERASE"/>
    <property type="match status" value="1"/>
</dbReference>
<feature type="domain" description="Calcineurin-like phosphoesterase" evidence="1">
    <location>
        <begin position="1"/>
        <end position="196"/>
    </location>
</feature>
<dbReference type="PIRSF" id="PIRSF033094">
    <property type="entry name" value="Pesterase_CT488"/>
    <property type="match status" value="1"/>
</dbReference>
<organism evidence="2 3">
    <name type="scientific">Hydrogenoanaerobacterium saccharovorans</name>
    <dbReference type="NCBI Taxonomy" id="474960"/>
    <lineage>
        <taxon>Bacteria</taxon>
        <taxon>Bacillati</taxon>
        <taxon>Bacillota</taxon>
        <taxon>Clostridia</taxon>
        <taxon>Eubacteriales</taxon>
        <taxon>Oscillospiraceae</taxon>
        <taxon>Hydrogenoanaerobacterium</taxon>
    </lineage>
</organism>
<name>A0A1H7Z681_9FIRM</name>
<dbReference type="InterPro" id="IPR051158">
    <property type="entry name" value="Metallophosphoesterase_sf"/>
</dbReference>
<dbReference type="GO" id="GO:0016787">
    <property type="term" value="F:hydrolase activity"/>
    <property type="evidence" value="ECO:0007669"/>
    <property type="project" value="InterPro"/>
</dbReference>
<evidence type="ECO:0000313" key="2">
    <source>
        <dbReference type="EMBL" id="SEM53795.1"/>
    </source>
</evidence>
<dbReference type="InterPro" id="IPR014578">
    <property type="entry name" value="Pesterase_CT488"/>
</dbReference>
<dbReference type="PANTHER" id="PTHR31302">
    <property type="entry name" value="TRANSMEMBRANE PROTEIN WITH METALLOPHOSPHOESTERASE DOMAIN-RELATED"/>
    <property type="match status" value="1"/>
</dbReference>
<gene>
    <name evidence="2" type="ORF">SAMN05216180_0459</name>
</gene>